<dbReference type="EMBL" id="NWQG01000287">
    <property type="protein sequence ID" value="PDQ17240.1"/>
    <property type="molecule type" value="Genomic_DNA"/>
</dbReference>
<name>A0A2A6F5K1_9HYPH</name>
<evidence type="ECO:0000313" key="2">
    <source>
        <dbReference type="Proteomes" id="UP000219182"/>
    </source>
</evidence>
<evidence type="ECO:0008006" key="3">
    <source>
        <dbReference type="Google" id="ProtNLM"/>
    </source>
</evidence>
<dbReference type="Proteomes" id="UP000219182">
    <property type="component" value="Unassembled WGS sequence"/>
</dbReference>
<organism evidence="1 2">
    <name type="scientific">Mesorhizobium sanjuanii</name>
    <dbReference type="NCBI Taxonomy" id="2037900"/>
    <lineage>
        <taxon>Bacteria</taxon>
        <taxon>Pseudomonadati</taxon>
        <taxon>Pseudomonadota</taxon>
        <taxon>Alphaproteobacteria</taxon>
        <taxon>Hyphomicrobiales</taxon>
        <taxon>Phyllobacteriaceae</taxon>
        <taxon>Mesorhizobium</taxon>
    </lineage>
</organism>
<keyword evidence="2" id="KW-1185">Reference proteome</keyword>
<dbReference type="AlphaFoldDB" id="A0A2A6F5K1"/>
<evidence type="ECO:0000313" key="1">
    <source>
        <dbReference type="EMBL" id="PDQ17240.1"/>
    </source>
</evidence>
<comment type="caution">
    <text evidence="1">The sequence shown here is derived from an EMBL/GenBank/DDBJ whole genome shotgun (WGS) entry which is preliminary data.</text>
</comment>
<gene>
    <name evidence="1" type="ORF">CN311_31050</name>
</gene>
<protein>
    <recommendedName>
        <fullName evidence="3">Methyltransferase FkbM domain-containing protein</fullName>
    </recommendedName>
</protein>
<reference evidence="1 2" key="1">
    <citation type="submission" date="2017-09" db="EMBL/GenBank/DDBJ databases">
        <title>Mesorhizobum sanjuanii sp. nov. isolated from nodules of Lotus tenuis in saline-alkaline lowlands of Flooding Pampa.</title>
        <authorList>
            <person name="Sannazzaro A.I."/>
            <person name="Torres Tejerizo G.A."/>
            <person name="Fontana F."/>
            <person name="Cumpa Velazquez L.M."/>
            <person name="Hansen L."/>
            <person name="Pistorio M."/>
            <person name="Estrella M.J."/>
        </authorList>
    </citation>
    <scope>NUCLEOTIDE SEQUENCE [LARGE SCALE GENOMIC DNA]</scope>
    <source>
        <strain evidence="1 2">BSA136</strain>
    </source>
</reference>
<sequence>MSIQSRVHSFLRSTPLRYYYHLLKARVGGAPQSDESVILSRLAINCPRTFIEFGFHPTEYNCIGLADFNGLLVDGDDTTVRLAKAVLPKRIESRQSFITLDNIKRLGAHFPKLGVLSIDVDGNDYWFLKELLPVRPTVISVEYNASLGLRPITVPYDPSFDRKQKHESGWYHGASITALTNLCIANGYKLVAVSAAGGNIFFLPLSSSLPALEPAQAYRENSLRKRWSGTTAAEQWNRIKHMPFVDTT</sequence>
<dbReference type="RefSeq" id="WP_097577391.1">
    <property type="nucleotide sequence ID" value="NZ_NWQG01000287.1"/>
</dbReference>
<accession>A0A2A6F5K1</accession>
<proteinExistence type="predicted"/>